<dbReference type="SUPFAM" id="SSF58104">
    <property type="entry name" value="Methyl-accepting chemotaxis protein (MCP) signaling domain"/>
    <property type="match status" value="1"/>
</dbReference>
<dbReference type="InterPro" id="IPR004089">
    <property type="entry name" value="MCPsignal_dom"/>
</dbReference>
<sequence>MTMRSKMLLLALLPTLGMFLVSTFLTIYEINKISAANVEDARSTILEGEKRKLRDLVESAKGIAEPILKDNNLSPEQKKESITKLLSSAQFGPDGYLFSYDFNGIRVFSGLSQKGIGDSFFNLKDSDGVAFIQELINAAKKGGDYVFYSYPKPGENIPKPKVSYAEAIPEFNWMIGVGTYIDHIDNKVAELEQQQSEQIASTLVIYFVIAGLVLAIALVFVLMVTQRLTDRITRVKDRMLEISEGDGDLTQRLVKMRDDELGALADAFNAFVDKVHKTVSEIGSSVAELTDTSVKMATISSDTKHSIQTQKEETDLVATAMNEMSASSAEVARSAEDAARAAAQADQGGAEAQHVVSDTANAIHQLESEIGHSASAIETLANDVDAIVSVLDVIRSIAEQTNLLALNAAIEAARAGEQGRGFAVVADEVRSLAKRTQDSTAEIQEMIERLQAGSQDAIRTMGLSRAAGETAVERAEAATQALQGIAESIGLISSMNEQIASASEEQSTVGESINQSIIKIADNATEAELASANGHQVSENLADLGERLKVLVGQFKV</sequence>
<proteinExistence type="inferred from homology"/>
<protein>
    <submittedName>
        <fullName evidence="12">Methyl-accepting chemotaxis protein</fullName>
    </submittedName>
</protein>
<dbReference type="InterPro" id="IPR033480">
    <property type="entry name" value="sCache_2"/>
</dbReference>
<dbReference type="Pfam" id="PF00672">
    <property type="entry name" value="HAMP"/>
    <property type="match status" value="1"/>
</dbReference>
<reference evidence="13" key="1">
    <citation type="journal article" date="2019" name="Int. J. Syst. Evol. Microbiol.">
        <title>The Global Catalogue of Microorganisms (GCM) 10K type strain sequencing project: providing services to taxonomists for standard genome sequencing and annotation.</title>
        <authorList>
            <consortium name="The Broad Institute Genomics Platform"/>
            <consortium name="The Broad Institute Genome Sequencing Center for Infectious Disease"/>
            <person name="Wu L."/>
            <person name="Ma J."/>
        </authorList>
    </citation>
    <scope>NUCLEOTIDE SEQUENCE [LARGE SCALE GENOMIC DNA]</scope>
    <source>
        <strain evidence="13">CGMCC 1.10992</strain>
    </source>
</reference>
<dbReference type="PANTHER" id="PTHR32089:SF119">
    <property type="entry name" value="METHYL-ACCEPTING CHEMOTAXIS PROTEIN CTPL"/>
    <property type="match status" value="1"/>
</dbReference>
<dbReference type="EMBL" id="JBHUHT010000017">
    <property type="protein sequence ID" value="MFD2097401.1"/>
    <property type="molecule type" value="Genomic_DNA"/>
</dbReference>
<evidence type="ECO:0000256" key="3">
    <source>
        <dbReference type="ARBA" id="ARBA00022692"/>
    </source>
</evidence>
<dbReference type="CDD" id="cd18774">
    <property type="entry name" value="PDC2_HK_sensor"/>
    <property type="match status" value="1"/>
</dbReference>
<evidence type="ECO:0000256" key="1">
    <source>
        <dbReference type="ARBA" id="ARBA00004651"/>
    </source>
</evidence>
<dbReference type="InterPro" id="IPR003660">
    <property type="entry name" value="HAMP_dom"/>
</dbReference>
<keyword evidence="2" id="KW-1003">Cell membrane</keyword>
<organism evidence="12 13">
    <name type="scientific">Corallincola platygyrae</name>
    <dbReference type="NCBI Taxonomy" id="1193278"/>
    <lineage>
        <taxon>Bacteria</taxon>
        <taxon>Pseudomonadati</taxon>
        <taxon>Pseudomonadota</taxon>
        <taxon>Gammaproteobacteria</taxon>
        <taxon>Alteromonadales</taxon>
        <taxon>Psychromonadaceae</taxon>
        <taxon>Corallincola</taxon>
    </lineage>
</organism>
<dbReference type="PROSITE" id="PS50885">
    <property type="entry name" value="HAMP"/>
    <property type="match status" value="1"/>
</dbReference>
<evidence type="ECO:0000313" key="13">
    <source>
        <dbReference type="Proteomes" id="UP001597380"/>
    </source>
</evidence>
<dbReference type="InterPro" id="IPR004090">
    <property type="entry name" value="Chemotax_Me-accpt_rcpt"/>
</dbReference>
<keyword evidence="13" id="KW-1185">Reference proteome</keyword>
<evidence type="ECO:0000259" key="11">
    <source>
        <dbReference type="PROSITE" id="PS50885"/>
    </source>
</evidence>
<keyword evidence="5 9" id="KW-0472">Membrane</keyword>
<keyword evidence="4 9" id="KW-1133">Transmembrane helix</keyword>
<name>A0ABW4XPC4_9GAMM</name>
<keyword evidence="3 9" id="KW-0812">Transmembrane</keyword>
<dbReference type="PANTHER" id="PTHR32089">
    <property type="entry name" value="METHYL-ACCEPTING CHEMOTAXIS PROTEIN MCPB"/>
    <property type="match status" value="1"/>
</dbReference>
<evidence type="ECO:0000256" key="6">
    <source>
        <dbReference type="ARBA" id="ARBA00023224"/>
    </source>
</evidence>
<dbReference type="PRINTS" id="PR00260">
    <property type="entry name" value="CHEMTRNSDUCR"/>
</dbReference>
<comment type="caution">
    <text evidence="12">The sequence shown here is derived from an EMBL/GenBank/DDBJ whole genome shotgun (WGS) entry which is preliminary data.</text>
</comment>
<dbReference type="SMART" id="SM01049">
    <property type="entry name" value="Cache_2"/>
    <property type="match status" value="1"/>
</dbReference>
<dbReference type="Gene3D" id="3.30.450.20">
    <property type="entry name" value="PAS domain"/>
    <property type="match status" value="1"/>
</dbReference>
<accession>A0ABW4XPC4</accession>
<dbReference type="RefSeq" id="WP_345340564.1">
    <property type="nucleotide sequence ID" value="NZ_BAABLI010000015.1"/>
</dbReference>
<dbReference type="Pfam" id="PF00015">
    <property type="entry name" value="MCPsignal"/>
    <property type="match status" value="1"/>
</dbReference>
<feature type="domain" description="Methyl-accepting transducer" evidence="10">
    <location>
        <begin position="285"/>
        <end position="521"/>
    </location>
</feature>
<dbReference type="Pfam" id="PF17200">
    <property type="entry name" value="sCache_2"/>
    <property type="match status" value="1"/>
</dbReference>
<dbReference type="CDD" id="cd06225">
    <property type="entry name" value="HAMP"/>
    <property type="match status" value="1"/>
</dbReference>
<comment type="similarity">
    <text evidence="7">Belongs to the methyl-accepting chemotaxis (MCP) protein family.</text>
</comment>
<evidence type="ECO:0000256" key="7">
    <source>
        <dbReference type="ARBA" id="ARBA00029447"/>
    </source>
</evidence>
<evidence type="ECO:0000259" key="10">
    <source>
        <dbReference type="PROSITE" id="PS50111"/>
    </source>
</evidence>
<dbReference type="PROSITE" id="PS50111">
    <property type="entry name" value="CHEMOTAXIS_TRANSDUC_2"/>
    <property type="match status" value="1"/>
</dbReference>
<evidence type="ECO:0000256" key="5">
    <source>
        <dbReference type="ARBA" id="ARBA00023136"/>
    </source>
</evidence>
<dbReference type="CDD" id="cd11386">
    <property type="entry name" value="MCP_signal"/>
    <property type="match status" value="1"/>
</dbReference>
<dbReference type="Gene3D" id="1.10.287.950">
    <property type="entry name" value="Methyl-accepting chemotaxis protein"/>
    <property type="match status" value="1"/>
</dbReference>
<evidence type="ECO:0000256" key="4">
    <source>
        <dbReference type="ARBA" id="ARBA00022989"/>
    </source>
</evidence>
<evidence type="ECO:0000313" key="12">
    <source>
        <dbReference type="EMBL" id="MFD2097401.1"/>
    </source>
</evidence>
<comment type="subcellular location">
    <subcellularLocation>
        <location evidence="1">Cell membrane</location>
        <topology evidence="1">Multi-pass membrane protein</topology>
    </subcellularLocation>
</comment>
<feature type="domain" description="HAMP" evidence="11">
    <location>
        <begin position="226"/>
        <end position="280"/>
    </location>
</feature>
<evidence type="ECO:0000256" key="9">
    <source>
        <dbReference type="SAM" id="Phobius"/>
    </source>
</evidence>
<evidence type="ECO:0000256" key="2">
    <source>
        <dbReference type="ARBA" id="ARBA00022475"/>
    </source>
</evidence>
<dbReference type="SMART" id="SM00283">
    <property type="entry name" value="MA"/>
    <property type="match status" value="1"/>
</dbReference>
<keyword evidence="6 8" id="KW-0807">Transducer</keyword>
<gene>
    <name evidence="12" type="ORF">ACFSJ3_15490</name>
</gene>
<feature type="transmembrane region" description="Helical" evidence="9">
    <location>
        <begin position="203"/>
        <end position="224"/>
    </location>
</feature>
<dbReference type="Proteomes" id="UP001597380">
    <property type="component" value="Unassembled WGS sequence"/>
</dbReference>
<dbReference type="SMART" id="SM00304">
    <property type="entry name" value="HAMP"/>
    <property type="match status" value="1"/>
</dbReference>
<evidence type="ECO:0000256" key="8">
    <source>
        <dbReference type="PROSITE-ProRule" id="PRU00284"/>
    </source>
</evidence>